<comment type="caution">
    <text evidence="1">The sequence shown here is derived from an EMBL/GenBank/DDBJ whole genome shotgun (WGS) entry which is preliminary data.</text>
</comment>
<sequence length="116" mass="12835">MEMRSGEVENVNKRCLIPGFNDLQIKAYCDPFLCKEWLGNKLKPTDWGWIKGTDGDLHPLTTLNQPAPTAILSTIFCSCTKCCGARCGCRKAGISCSSDEDENATYEDDLKSIHSI</sequence>
<accession>A0ABQ9IXX2</accession>
<gene>
    <name evidence="1" type="ORF">NQ317_017897</name>
</gene>
<keyword evidence="2" id="KW-1185">Reference proteome</keyword>
<dbReference type="EMBL" id="JAPWTJ010001923">
    <property type="protein sequence ID" value="KAJ8968844.1"/>
    <property type="molecule type" value="Genomic_DNA"/>
</dbReference>
<organism evidence="1 2">
    <name type="scientific">Molorchus minor</name>
    <dbReference type="NCBI Taxonomy" id="1323400"/>
    <lineage>
        <taxon>Eukaryota</taxon>
        <taxon>Metazoa</taxon>
        <taxon>Ecdysozoa</taxon>
        <taxon>Arthropoda</taxon>
        <taxon>Hexapoda</taxon>
        <taxon>Insecta</taxon>
        <taxon>Pterygota</taxon>
        <taxon>Neoptera</taxon>
        <taxon>Endopterygota</taxon>
        <taxon>Coleoptera</taxon>
        <taxon>Polyphaga</taxon>
        <taxon>Cucujiformia</taxon>
        <taxon>Chrysomeloidea</taxon>
        <taxon>Cerambycidae</taxon>
        <taxon>Lamiinae</taxon>
        <taxon>Monochamini</taxon>
        <taxon>Molorchus</taxon>
    </lineage>
</organism>
<evidence type="ECO:0000313" key="1">
    <source>
        <dbReference type="EMBL" id="KAJ8968844.1"/>
    </source>
</evidence>
<name>A0ABQ9IXX2_9CUCU</name>
<evidence type="ECO:0000313" key="2">
    <source>
        <dbReference type="Proteomes" id="UP001162164"/>
    </source>
</evidence>
<proteinExistence type="predicted"/>
<reference evidence="1" key="1">
    <citation type="journal article" date="2023" name="Insect Mol. Biol.">
        <title>Genome sequencing provides insights into the evolution of gene families encoding plant cell wall-degrading enzymes in longhorned beetles.</title>
        <authorList>
            <person name="Shin N.R."/>
            <person name="Okamura Y."/>
            <person name="Kirsch R."/>
            <person name="Pauchet Y."/>
        </authorList>
    </citation>
    <scope>NUCLEOTIDE SEQUENCE</scope>
    <source>
        <strain evidence="1">MMC_N1</strain>
    </source>
</reference>
<dbReference type="Proteomes" id="UP001162164">
    <property type="component" value="Unassembled WGS sequence"/>
</dbReference>
<protein>
    <submittedName>
        <fullName evidence="1">Uncharacterized protein</fullName>
    </submittedName>
</protein>